<name>A0A699GL33_TANCI</name>
<reference evidence="3" key="1">
    <citation type="journal article" date="2019" name="Sci. Rep.">
        <title>Draft genome of Tanacetum cinerariifolium, the natural source of mosquito coil.</title>
        <authorList>
            <person name="Yamashiro T."/>
            <person name="Shiraishi A."/>
            <person name="Satake H."/>
            <person name="Nakayama K."/>
        </authorList>
    </citation>
    <scope>NUCLEOTIDE SEQUENCE</scope>
</reference>
<comment type="similarity">
    <text evidence="1">Belongs to the REF/SRPP family.</text>
</comment>
<feature type="transmembrane region" description="Helical" evidence="2">
    <location>
        <begin position="26"/>
        <end position="48"/>
    </location>
</feature>
<dbReference type="PANTHER" id="PTHR33732">
    <property type="entry name" value="REF/SRPP-LIKE PROTEIN OS05G0151300/LOC_OS05G05940"/>
    <property type="match status" value="1"/>
</dbReference>
<sequence>MPESETNNQSTQQPAQSNEGEKQLKYLNFVQCLVIYFVVCLAAVYQYVKENAGSFKPRVQTVENKVKTVVLPIYEKYQDVPFAVLMFVDDKVGDVLVELDRHVPSLMKQVPDKAMYVAHNLPEVAKDLASEGLKTASKVAHTLYVKYEPTAKQIYVNYEPVAEKYAVSTWKSANKLPLFPQVAQIAVPTAVYVIEKYNVIVCYSAEKGYQVAQFLPLVPLDKIAKVFEEGENGPTVEQSTPVETS</sequence>
<organism evidence="3">
    <name type="scientific">Tanacetum cinerariifolium</name>
    <name type="common">Dalmatian daisy</name>
    <name type="synonym">Chrysanthemum cinerariifolium</name>
    <dbReference type="NCBI Taxonomy" id="118510"/>
    <lineage>
        <taxon>Eukaryota</taxon>
        <taxon>Viridiplantae</taxon>
        <taxon>Streptophyta</taxon>
        <taxon>Embryophyta</taxon>
        <taxon>Tracheophyta</taxon>
        <taxon>Spermatophyta</taxon>
        <taxon>Magnoliopsida</taxon>
        <taxon>eudicotyledons</taxon>
        <taxon>Gunneridae</taxon>
        <taxon>Pentapetalae</taxon>
        <taxon>asterids</taxon>
        <taxon>campanulids</taxon>
        <taxon>Asterales</taxon>
        <taxon>Asteraceae</taxon>
        <taxon>Asteroideae</taxon>
        <taxon>Anthemideae</taxon>
        <taxon>Anthemidinae</taxon>
        <taxon>Tanacetum</taxon>
    </lineage>
</organism>
<protein>
    <submittedName>
        <fullName evidence="3">Stress-related protein</fullName>
    </submittedName>
</protein>
<gene>
    <name evidence="3" type="ORF">Tci_002019</name>
</gene>
<keyword evidence="2" id="KW-0472">Membrane</keyword>
<keyword evidence="2" id="KW-0812">Transmembrane</keyword>
<dbReference type="AlphaFoldDB" id="A0A699GL33"/>
<proteinExistence type="inferred from homology"/>
<keyword evidence="2" id="KW-1133">Transmembrane helix</keyword>
<evidence type="ECO:0000313" key="3">
    <source>
        <dbReference type="EMBL" id="GEU30041.1"/>
    </source>
</evidence>
<dbReference type="Pfam" id="PF05755">
    <property type="entry name" value="REF"/>
    <property type="match status" value="1"/>
</dbReference>
<evidence type="ECO:0000256" key="1">
    <source>
        <dbReference type="ARBA" id="ARBA00009737"/>
    </source>
</evidence>
<dbReference type="InterPro" id="IPR008802">
    <property type="entry name" value="REF"/>
</dbReference>
<dbReference type="PANTHER" id="PTHR33732:SF3">
    <property type="entry name" value="OS07G0671800 PROTEIN"/>
    <property type="match status" value="1"/>
</dbReference>
<accession>A0A699GL33</accession>
<evidence type="ECO:0000256" key="2">
    <source>
        <dbReference type="SAM" id="Phobius"/>
    </source>
</evidence>
<comment type="caution">
    <text evidence="3">The sequence shown here is derived from an EMBL/GenBank/DDBJ whole genome shotgun (WGS) entry which is preliminary data.</text>
</comment>
<dbReference type="EMBL" id="BKCJ010000122">
    <property type="protein sequence ID" value="GEU30041.1"/>
    <property type="molecule type" value="Genomic_DNA"/>
</dbReference>